<evidence type="ECO:0000313" key="1">
    <source>
        <dbReference type="EMBL" id="QJA57441.1"/>
    </source>
</evidence>
<organism evidence="1">
    <name type="scientific">viral metagenome</name>
    <dbReference type="NCBI Taxonomy" id="1070528"/>
    <lineage>
        <taxon>unclassified sequences</taxon>
        <taxon>metagenomes</taxon>
        <taxon>organismal metagenomes</taxon>
    </lineage>
</organism>
<dbReference type="AlphaFoldDB" id="A0A6M3IJC5"/>
<accession>A0A6M3IJC5</accession>
<dbReference type="EMBL" id="MT141274">
    <property type="protein sequence ID" value="QJA57441.1"/>
    <property type="molecule type" value="Genomic_DNA"/>
</dbReference>
<name>A0A6M3IJC5_9ZZZZ</name>
<protein>
    <submittedName>
        <fullName evidence="1">Putative capsid protein</fullName>
    </submittedName>
</protein>
<sequence>MGDIQAATTGNLENAQNIMITQCVYTAEHSDPVSSLVTNFSLPKGHKTLTYPKVGQMTASNLTDGEDIIDQENIGLTSTDLTTSEVGLKVILTDKLVRQFNEDTFKVIGRQMGDAMSRKLDRDLIALFSALNGGTTWGVDNLVLSIAHAAGISGRARANKWPRPIYAVHHPNAMGALAKATMAVGATYFAGILDTVSKEIFNNFWRYSIDGIKWFEDGNIDKVSGQDSGYGAAFSKDALACIKSLAPTTERERDASLRATEVVIVSDYGVFELDDGYGAPLLYEIGDMDTT</sequence>
<dbReference type="Pfam" id="PF25209">
    <property type="entry name" value="Phage_capsid_4"/>
    <property type="match status" value="1"/>
</dbReference>
<reference evidence="1" key="1">
    <citation type="submission" date="2020-03" db="EMBL/GenBank/DDBJ databases">
        <title>The deep terrestrial virosphere.</title>
        <authorList>
            <person name="Holmfeldt K."/>
            <person name="Nilsson E."/>
            <person name="Simone D."/>
            <person name="Lopez-Fernandez M."/>
            <person name="Wu X."/>
            <person name="de Brujin I."/>
            <person name="Lundin D."/>
            <person name="Andersson A."/>
            <person name="Bertilsson S."/>
            <person name="Dopson M."/>
        </authorList>
    </citation>
    <scope>NUCLEOTIDE SEQUENCE</scope>
    <source>
        <strain evidence="1">MM415B01639</strain>
    </source>
</reference>
<gene>
    <name evidence="1" type="ORF">MM415B01639_0004</name>
</gene>
<proteinExistence type="predicted"/>